<organism evidence="2 3">
    <name type="scientific">Gemmata massiliana</name>
    <dbReference type="NCBI Taxonomy" id="1210884"/>
    <lineage>
        <taxon>Bacteria</taxon>
        <taxon>Pseudomonadati</taxon>
        <taxon>Planctomycetota</taxon>
        <taxon>Planctomycetia</taxon>
        <taxon>Gemmatales</taxon>
        <taxon>Gemmataceae</taxon>
        <taxon>Gemmata</taxon>
    </lineage>
</organism>
<evidence type="ECO:0000313" key="3">
    <source>
        <dbReference type="Proteomes" id="UP000464178"/>
    </source>
</evidence>
<keyword evidence="3" id="KW-1185">Reference proteome</keyword>
<proteinExistence type="predicted"/>
<name>A0A6P2D5A8_9BACT</name>
<evidence type="ECO:0000313" key="2">
    <source>
        <dbReference type="EMBL" id="VTR96468.1"/>
    </source>
</evidence>
<dbReference type="Pfam" id="PF04972">
    <property type="entry name" value="BON"/>
    <property type="match status" value="1"/>
</dbReference>
<dbReference type="InterPro" id="IPR007055">
    <property type="entry name" value="BON_dom"/>
</dbReference>
<evidence type="ECO:0000259" key="1">
    <source>
        <dbReference type="PROSITE" id="PS50914"/>
    </source>
</evidence>
<accession>A0A6P2D5A8</accession>
<gene>
    <name evidence="2" type="ORF">SOIL9_12460</name>
</gene>
<dbReference type="RefSeq" id="WP_162670750.1">
    <property type="nucleotide sequence ID" value="NZ_LR593886.1"/>
</dbReference>
<dbReference type="KEGG" id="gms:SOIL9_12460"/>
<sequence length="75" mass="8299">MNTCPIMTSELIDALSSSPLGQLRRVRVTENESEVVLTGQVSSYYLKQMAQETVRNAVGVRRLLNRIEVCTAEAA</sequence>
<dbReference type="EMBL" id="LR593886">
    <property type="protein sequence ID" value="VTR96468.1"/>
    <property type="molecule type" value="Genomic_DNA"/>
</dbReference>
<dbReference type="PROSITE" id="PS50914">
    <property type="entry name" value="BON"/>
    <property type="match status" value="1"/>
</dbReference>
<feature type="domain" description="BON" evidence="1">
    <location>
        <begin position="3"/>
        <end position="71"/>
    </location>
</feature>
<dbReference type="AlphaFoldDB" id="A0A6P2D5A8"/>
<protein>
    <recommendedName>
        <fullName evidence="1">BON domain-containing protein</fullName>
    </recommendedName>
</protein>
<dbReference type="Gene3D" id="3.30.1340.30">
    <property type="match status" value="1"/>
</dbReference>
<reference evidence="2 3" key="1">
    <citation type="submission" date="2019-05" db="EMBL/GenBank/DDBJ databases">
        <authorList>
            <consortium name="Science for Life Laboratories"/>
        </authorList>
    </citation>
    <scope>NUCLEOTIDE SEQUENCE [LARGE SCALE GENOMIC DNA]</scope>
    <source>
        <strain evidence="2">Soil9</strain>
    </source>
</reference>
<dbReference type="Proteomes" id="UP000464178">
    <property type="component" value="Chromosome"/>
</dbReference>